<dbReference type="InterPro" id="IPR035204">
    <property type="entry name" value="NDUFB11"/>
</dbReference>
<dbReference type="PANTHER" id="PTHR37709">
    <property type="entry name" value="EXPRESSED PROTEIN"/>
    <property type="match status" value="1"/>
</dbReference>
<evidence type="ECO:0000313" key="2">
    <source>
        <dbReference type="Proteomes" id="UP001604336"/>
    </source>
</evidence>
<dbReference type="Proteomes" id="UP001604336">
    <property type="component" value="Unassembled WGS sequence"/>
</dbReference>
<dbReference type="AlphaFoldDB" id="A0ABD1U403"/>
<comment type="caution">
    <text evidence="1">The sequence shown here is derived from an EMBL/GenBank/DDBJ whole genome shotgun (WGS) entry which is preliminary data.</text>
</comment>
<name>A0ABD1U403_9LAMI</name>
<protein>
    <submittedName>
        <fullName evidence="1">Uncharacterized protein</fullName>
    </submittedName>
</protein>
<gene>
    <name evidence="1" type="ORF">Adt_15962</name>
</gene>
<dbReference type="Pfam" id="PF17250">
    <property type="entry name" value="NDUFB11"/>
    <property type="match status" value="1"/>
</dbReference>
<proteinExistence type="predicted"/>
<reference evidence="2" key="1">
    <citation type="submission" date="2024-07" db="EMBL/GenBank/DDBJ databases">
        <title>Two chromosome-level genome assemblies of Korean endemic species Abeliophyllum distichum and Forsythia ovata (Oleaceae).</title>
        <authorList>
            <person name="Jang H."/>
        </authorList>
    </citation>
    <scope>NUCLEOTIDE SEQUENCE [LARGE SCALE GENOMIC DNA]</scope>
</reference>
<organism evidence="1 2">
    <name type="scientific">Abeliophyllum distichum</name>
    <dbReference type="NCBI Taxonomy" id="126358"/>
    <lineage>
        <taxon>Eukaryota</taxon>
        <taxon>Viridiplantae</taxon>
        <taxon>Streptophyta</taxon>
        <taxon>Embryophyta</taxon>
        <taxon>Tracheophyta</taxon>
        <taxon>Spermatophyta</taxon>
        <taxon>Magnoliopsida</taxon>
        <taxon>eudicotyledons</taxon>
        <taxon>Gunneridae</taxon>
        <taxon>Pentapetalae</taxon>
        <taxon>asterids</taxon>
        <taxon>lamiids</taxon>
        <taxon>Lamiales</taxon>
        <taxon>Oleaceae</taxon>
        <taxon>Forsythieae</taxon>
        <taxon>Abeliophyllum</taxon>
    </lineage>
</organism>
<dbReference type="EMBL" id="JBFOLK010000004">
    <property type="protein sequence ID" value="KAL2519715.1"/>
    <property type="molecule type" value="Genomic_DNA"/>
</dbReference>
<dbReference type="PANTHER" id="PTHR37709:SF1">
    <property type="entry name" value="EXPRESSED PROTEIN"/>
    <property type="match status" value="1"/>
</dbReference>
<accession>A0ABD1U403</accession>
<sequence>MFANLKSPNPEVSTSETFAGIKSSILKDQTTNFVILLTDQSSINCKQHREMGFIMEFAENLILRLMEDPKERDRNFREHLYNLKDKCQKTKEMWSLPLRPYGFWNFDRHNAQIFWDSQISQVPGRRDPYDDLLQDPYIDTNASASSSK</sequence>
<keyword evidence="2" id="KW-1185">Reference proteome</keyword>
<evidence type="ECO:0000313" key="1">
    <source>
        <dbReference type="EMBL" id="KAL2519715.1"/>
    </source>
</evidence>